<keyword evidence="3 7" id="KW-0812">Transmembrane</keyword>
<dbReference type="OrthoDB" id="3294889at2"/>
<feature type="region of interest" description="Disordered" evidence="6">
    <location>
        <begin position="361"/>
        <end position="381"/>
    </location>
</feature>
<feature type="transmembrane region" description="Helical" evidence="7">
    <location>
        <begin position="242"/>
        <end position="267"/>
    </location>
</feature>
<evidence type="ECO:0000313" key="8">
    <source>
        <dbReference type="EMBL" id="RCG31460.1"/>
    </source>
</evidence>
<evidence type="ECO:0000256" key="4">
    <source>
        <dbReference type="ARBA" id="ARBA00022989"/>
    </source>
</evidence>
<evidence type="ECO:0000256" key="7">
    <source>
        <dbReference type="SAM" id="Phobius"/>
    </source>
</evidence>
<dbReference type="InterPro" id="IPR050833">
    <property type="entry name" value="Poly_Biosynth_Transport"/>
</dbReference>
<protein>
    <submittedName>
        <fullName evidence="8">Lipopolysaccharide biosynthesis protein</fullName>
    </submittedName>
</protein>
<gene>
    <name evidence="8" type="ORF">DQ384_11180</name>
</gene>
<name>A0A367FP52_9ACTN</name>
<dbReference type="PANTHER" id="PTHR30250:SF11">
    <property type="entry name" value="O-ANTIGEN TRANSPORTER-RELATED"/>
    <property type="match status" value="1"/>
</dbReference>
<comment type="subcellular location">
    <subcellularLocation>
        <location evidence="1">Cell membrane</location>
        <topology evidence="1">Multi-pass membrane protein</topology>
    </subcellularLocation>
</comment>
<sequence>MRPTTLLTGMLHPAAQLLLVGTLVMTGAAAGRAWAIPAAWSAPALPVLLLAALWLRRPTRHASGTRGKHRRRSTPDLQAGTTGLHDVVTPLHGTDPPAKDRGTFHLGTAPPSQDDATRARGAAAEFWRYTGPRAFGGAVQAVFQRLDVVLVALLAGPAEAAVYTAATRFKVVGQLVNQGLAQAAQPRLILAMADGDLPVARRLYQTATIWLVVLTWPIWLGYALLAPWLLRAFGDGYDGGAMVAAVLGVTMMVATACGMVDVVLTAAGHTASSMANMLTAIMVTIALDIVLVPSHGALGAALGWSAGVLAKNLLPLFQISRAYGLRPFGPHTMPSLRLWRGGPPPRPQNTTHARHLLLVHSTSTPPTSATTPVPREAETTS</sequence>
<feature type="compositionally biased region" description="Low complexity" evidence="6">
    <location>
        <begin position="361"/>
        <end position="372"/>
    </location>
</feature>
<reference evidence="8 9" key="1">
    <citation type="submission" date="2018-06" db="EMBL/GenBank/DDBJ databases">
        <title>Sphaerisporangium craniellae sp. nov., isolated from a marine sponge in the South China Sea.</title>
        <authorList>
            <person name="Li L."/>
        </authorList>
    </citation>
    <scope>NUCLEOTIDE SEQUENCE [LARGE SCALE GENOMIC DNA]</scope>
    <source>
        <strain evidence="8 9">CCTCC AA 208026</strain>
    </source>
</reference>
<keyword evidence="9" id="KW-1185">Reference proteome</keyword>
<keyword evidence="4 7" id="KW-1133">Transmembrane helix</keyword>
<feature type="transmembrane region" description="Helical" evidence="7">
    <location>
        <begin position="209"/>
        <end position="230"/>
    </location>
</feature>
<evidence type="ECO:0000256" key="2">
    <source>
        <dbReference type="ARBA" id="ARBA00022475"/>
    </source>
</evidence>
<evidence type="ECO:0000256" key="5">
    <source>
        <dbReference type="ARBA" id="ARBA00023136"/>
    </source>
</evidence>
<comment type="caution">
    <text evidence="8">The sequence shown here is derived from an EMBL/GenBank/DDBJ whole genome shotgun (WGS) entry which is preliminary data.</text>
</comment>
<evidence type="ECO:0000256" key="3">
    <source>
        <dbReference type="ARBA" id="ARBA00022692"/>
    </source>
</evidence>
<feature type="transmembrane region" description="Helical" evidence="7">
    <location>
        <begin position="40"/>
        <end position="56"/>
    </location>
</feature>
<dbReference type="Proteomes" id="UP000253094">
    <property type="component" value="Unassembled WGS sequence"/>
</dbReference>
<accession>A0A367FP52</accession>
<keyword evidence="5 7" id="KW-0472">Membrane</keyword>
<dbReference type="AlphaFoldDB" id="A0A367FP52"/>
<evidence type="ECO:0000313" key="9">
    <source>
        <dbReference type="Proteomes" id="UP000253094"/>
    </source>
</evidence>
<organism evidence="8 9">
    <name type="scientific">Sphaerisporangium album</name>
    <dbReference type="NCBI Taxonomy" id="509200"/>
    <lineage>
        <taxon>Bacteria</taxon>
        <taxon>Bacillati</taxon>
        <taxon>Actinomycetota</taxon>
        <taxon>Actinomycetes</taxon>
        <taxon>Streptosporangiales</taxon>
        <taxon>Streptosporangiaceae</taxon>
        <taxon>Sphaerisporangium</taxon>
    </lineage>
</organism>
<dbReference type="EMBL" id="QOIL01000005">
    <property type="protein sequence ID" value="RCG31460.1"/>
    <property type="molecule type" value="Genomic_DNA"/>
</dbReference>
<evidence type="ECO:0000256" key="6">
    <source>
        <dbReference type="SAM" id="MobiDB-lite"/>
    </source>
</evidence>
<feature type="region of interest" description="Disordered" evidence="6">
    <location>
        <begin position="61"/>
        <end position="116"/>
    </location>
</feature>
<feature type="transmembrane region" description="Helical" evidence="7">
    <location>
        <begin position="274"/>
        <end position="292"/>
    </location>
</feature>
<proteinExistence type="predicted"/>
<dbReference type="PANTHER" id="PTHR30250">
    <property type="entry name" value="PST FAMILY PREDICTED COLANIC ACID TRANSPORTER"/>
    <property type="match status" value="1"/>
</dbReference>
<keyword evidence="2" id="KW-1003">Cell membrane</keyword>
<evidence type="ECO:0000256" key="1">
    <source>
        <dbReference type="ARBA" id="ARBA00004651"/>
    </source>
</evidence>
<dbReference type="GO" id="GO:0005886">
    <property type="term" value="C:plasma membrane"/>
    <property type="evidence" value="ECO:0007669"/>
    <property type="project" value="UniProtKB-SubCell"/>
</dbReference>